<dbReference type="AlphaFoldDB" id="A0A381W0H3"/>
<name>A0A381W0H3_9ZZZZ</name>
<dbReference type="SUPFAM" id="SSF50998">
    <property type="entry name" value="Quinoprotein alcohol dehydrogenase-like"/>
    <property type="match status" value="1"/>
</dbReference>
<gene>
    <name evidence="2" type="ORF">METZ01_LOCUS98231</name>
</gene>
<feature type="domain" description="Pyrrolo-quinoline quinone repeat" evidence="1">
    <location>
        <begin position="87"/>
        <end position="335"/>
    </location>
</feature>
<dbReference type="InterPro" id="IPR011047">
    <property type="entry name" value="Quinoprotein_ADH-like_sf"/>
</dbReference>
<sequence>MFRSGLVLPFFLLVALLTAGPEAFGQDWPQWRGPNRDGIVTEFDEPIAWPTDLSHRWQIEVGLGYASPVLIGDRIYMYTRQSEEEVMLALDAESGETLWRASYPAPFEMVRAAFRHGPGPKSTPTFADGRLFTLGMSGIVTAFDAETGRQLWQHPAPPIEPLYHTAMSSIVDGNHVIVHVGGHDDGALTAFDVATGAIQWHWDGDGPAYGSPMVFELGGTRQVVTFTQDNFVGVSAETGNLLWIRPFTTPSITTSLTPILYKDTVIQAGRANGITAFRVQRRGQSWETNDVWHTDQVSLYMTNGVVVDGVLYGLSHLNSGQYFGLDLDTGQVLWTSSPRQAENAAILGAGQFIFSLQDDAELLILRHNRIQFDPIQRYEVAASSTWAQPTISGNKVYVKDLSTLTLWTID</sequence>
<dbReference type="InterPro" id="IPR015943">
    <property type="entry name" value="WD40/YVTN_repeat-like_dom_sf"/>
</dbReference>
<proteinExistence type="predicted"/>
<dbReference type="PANTHER" id="PTHR34512:SF30">
    <property type="entry name" value="OUTER MEMBRANE PROTEIN ASSEMBLY FACTOR BAMB"/>
    <property type="match status" value="1"/>
</dbReference>
<evidence type="ECO:0000259" key="1">
    <source>
        <dbReference type="Pfam" id="PF13360"/>
    </source>
</evidence>
<dbReference type="PANTHER" id="PTHR34512">
    <property type="entry name" value="CELL SURFACE PROTEIN"/>
    <property type="match status" value="1"/>
</dbReference>
<organism evidence="2">
    <name type="scientific">marine metagenome</name>
    <dbReference type="NCBI Taxonomy" id="408172"/>
    <lineage>
        <taxon>unclassified sequences</taxon>
        <taxon>metagenomes</taxon>
        <taxon>ecological metagenomes</taxon>
    </lineage>
</organism>
<dbReference type="SMART" id="SM00564">
    <property type="entry name" value="PQQ"/>
    <property type="match status" value="4"/>
</dbReference>
<protein>
    <recommendedName>
        <fullName evidence="1">Pyrrolo-quinoline quinone repeat domain-containing protein</fullName>
    </recommendedName>
</protein>
<reference evidence="2" key="1">
    <citation type="submission" date="2018-05" db="EMBL/GenBank/DDBJ databases">
        <authorList>
            <person name="Lanie J.A."/>
            <person name="Ng W.-L."/>
            <person name="Kazmierczak K.M."/>
            <person name="Andrzejewski T.M."/>
            <person name="Davidsen T.M."/>
            <person name="Wayne K.J."/>
            <person name="Tettelin H."/>
            <person name="Glass J.I."/>
            <person name="Rusch D."/>
            <person name="Podicherti R."/>
            <person name="Tsui H.-C.T."/>
            <person name="Winkler M.E."/>
        </authorList>
    </citation>
    <scope>NUCLEOTIDE SEQUENCE</scope>
</reference>
<dbReference type="Gene3D" id="2.130.10.10">
    <property type="entry name" value="YVTN repeat-like/Quinoprotein amine dehydrogenase"/>
    <property type="match status" value="2"/>
</dbReference>
<dbReference type="Pfam" id="PF13360">
    <property type="entry name" value="PQQ_2"/>
    <property type="match status" value="1"/>
</dbReference>
<dbReference type="InterPro" id="IPR002372">
    <property type="entry name" value="PQQ_rpt_dom"/>
</dbReference>
<dbReference type="InterPro" id="IPR018391">
    <property type="entry name" value="PQQ_b-propeller_rpt"/>
</dbReference>
<evidence type="ECO:0000313" key="2">
    <source>
        <dbReference type="EMBL" id="SVA45377.1"/>
    </source>
</evidence>
<dbReference type="EMBL" id="UINC01010179">
    <property type="protein sequence ID" value="SVA45377.1"/>
    <property type="molecule type" value="Genomic_DNA"/>
</dbReference>
<accession>A0A381W0H3</accession>